<accession>A0A7C9FE48</accession>
<evidence type="ECO:0000313" key="2">
    <source>
        <dbReference type="EMBL" id="MBA4680587.1"/>
    </source>
</evidence>
<feature type="compositionally biased region" description="Basic residues" evidence="1">
    <location>
        <begin position="28"/>
        <end position="37"/>
    </location>
</feature>
<reference evidence="2" key="2">
    <citation type="submission" date="2020-07" db="EMBL/GenBank/DDBJ databases">
        <authorList>
            <person name="Vera ALvarez R."/>
            <person name="Arias-Moreno D.M."/>
            <person name="Jimenez-Jacinto V."/>
            <person name="Jimenez-Bremont J.F."/>
            <person name="Swaminathan K."/>
            <person name="Moose S.P."/>
            <person name="Guerrero-Gonzalez M.L."/>
            <person name="Marino-Ramirez L."/>
            <person name="Landsman D."/>
            <person name="Rodriguez-Kessler M."/>
            <person name="Delgado-Sanchez P."/>
        </authorList>
    </citation>
    <scope>NUCLEOTIDE SEQUENCE</scope>
    <source>
        <tissue evidence="2">Cladode</tissue>
    </source>
</reference>
<feature type="region of interest" description="Disordered" evidence="1">
    <location>
        <begin position="1"/>
        <end position="104"/>
    </location>
</feature>
<reference evidence="2" key="1">
    <citation type="journal article" date="2013" name="J. Plant Res.">
        <title>Effect of fungi and light on seed germination of three Opuntia species from semiarid lands of central Mexico.</title>
        <authorList>
            <person name="Delgado-Sanchez P."/>
            <person name="Jimenez-Bremont J.F."/>
            <person name="Guerrero-Gonzalez Mde L."/>
            <person name="Flores J."/>
        </authorList>
    </citation>
    <scope>NUCLEOTIDE SEQUENCE</scope>
    <source>
        <tissue evidence="2">Cladode</tissue>
    </source>
</reference>
<dbReference type="AlphaFoldDB" id="A0A7C9FE48"/>
<evidence type="ECO:0000256" key="1">
    <source>
        <dbReference type="SAM" id="MobiDB-lite"/>
    </source>
</evidence>
<sequence>MTTTIAMKIDQRGGGRGGATSTGEYGRGRHGSGRRRYVTPTAAPVSGSAPSTPPRRQPALMTVPPSTSADPAPGSTSPSPTTSTPTLNRTPTPVLVLSHQTPPP</sequence>
<protein>
    <submittedName>
        <fullName evidence="2">Uncharacterized protein</fullName>
    </submittedName>
</protein>
<name>A0A7C9FE48_OPUST</name>
<proteinExistence type="predicted"/>
<organism evidence="2">
    <name type="scientific">Opuntia streptacantha</name>
    <name type="common">Prickly pear cactus</name>
    <name type="synonym">Opuntia cardona</name>
    <dbReference type="NCBI Taxonomy" id="393608"/>
    <lineage>
        <taxon>Eukaryota</taxon>
        <taxon>Viridiplantae</taxon>
        <taxon>Streptophyta</taxon>
        <taxon>Embryophyta</taxon>
        <taxon>Tracheophyta</taxon>
        <taxon>Spermatophyta</taxon>
        <taxon>Magnoliopsida</taxon>
        <taxon>eudicotyledons</taxon>
        <taxon>Gunneridae</taxon>
        <taxon>Pentapetalae</taxon>
        <taxon>Caryophyllales</taxon>
        <taxon>Cactineae</taxon>
        <taxon>Cactaceae</taxon>
        <taxon>Opuntioideae</taxon>
        <taxon>Opuntia</taxon>
    </lineage>
</organism>
<dbReference type="EMBL" id="GISG01287695">
    <property type="protein sequence ID" value="MBA4680587.1"/>
    <property type="molecule type" value="Transcribed_RNA"/>
</dbReference>
<feature type="compositionally biased region" description="Low complexity" evidence="1">
    <location>
        <begin position="64"/>
        <end position="93"/>
    </location>
</feature>